<protein>
    <submittedName>
        <fullName evidence="1">Uncharacterized protein</fullName>
    </submittedName>
</protein>
<evidence type="ECO:0000313" key="1">
    <source>
        <dbReference type="EMBL" id="MFC0539884.1"/>
    </source>
</evidence>
<organism evidence="1 2">
    <name type="scientific">Kutzneria chonburiensis</name>
    <dbReference type="NCBI Taxonomy" id="1483604"/>
    <lineage>
        <taxon>Bacteria</taxon>
        <taxon>Bacillati</taxon>
        <taxon>Actinomycetota</taxon>
        <taxon>Actinomycetes</taxon>
        <taxon>Pseudonocardiales</taxon>
        <taxon>Pseudonocardiaceae</taxon>
        <taxon>Kutzneria</taxon>
    </lineage>
</organism>
<proteinExistence type="predicted"/>
<dbReference type="Proteomes" id="UP001589810">
    <property type="component" value="Unassembled WGS sequence"/>
</dbReference>
<reference evidence="1 2" key="1">
    <citation type="submission" date="2024-09" db="EMBL/GenBank/DDBJ databases">
        <authorList>
            <person name="Sun Q."/>
            <person name="Mori K."/>
        </authorList>
    </citation>
    <scope>NUCLEOTIDE SEQUENCE [LARGE SCALE GENOMIC DNA]</scope>
    <source>
        <strain evidence="1 2">TBRC 1432</strain>
    </source>
</reference>
<name>A0ABV6MHW5_9PSEU</name>
<sequence length="367" mass="40642">MPHRLSLVRRMAGLRRQYTAETDSTVNPDMVYAASLLGDEDRRLLSAECDRAFAARLLNVQTIPASPRRIRDAVLPDATEKAQRALEASILCAVARTTAHLDHPAATVGAWLAGRGGRVLRKVRPQLESLTLHVNAAAIAPLPFELLPRVTRDGGLVGVPGLRAVLHRRCAELYVLDSPARVTLANLTYRQWTAAMAFVDAVDGENPLRWLGNDPTPLREEERDRLVQAPLEPKIDSLLSALLRRFGLFATTARLSVRRIACDEIEIEWRESPTVEAVAARLVHAVAGLPSDFPVVLQGDRLKIADLDEGWTVVLGRMRVDDIGPLDENAAEASARWLAWSREMSRPNPTWPRSLAVERWVITAQQS</sequence>
<dbReference type="RefSeq" id="WP_273938649.1">
    <property type="nucleotide sequence ID" value="NZ_CP097263.1"/>
</dbReference>
<keyword evidence="2" id="KW-1185">Reference proteome</keyword>
<dbReference type="EMBL" id="JBHLUD010000001">
    <property type="protein sequence ID" value="MFC0539884.1"/>
    <property type="molecule type" value="Genomic_DNA"/>
</dbReference>
<gene>
    <name evidence="1" type="ORF">ACFFH7_00230</name>
</gene>
<evidence type="ECO:0000313" key="2">
    <source>
        <dbReference type="Proteomes" id="UP001589810"/>
    </source>
</evidence>
<comment type="caution">
    <text evidence="1">The sequence shown here is derived from an EMBL/GenBank/DDBJ whole genome shotgun (WGS) entry which is preliminary data.</text>
</comment>
<accession>A0ABV6MHW5</accession>